<protein>
    <submittedName>
        <fullName evidence="2">Uncharacterized protein</fullName>
    </submittedName>
</protein>
<comment type="caution">
    <text evidence="2">The sequence shown here is derived from an EMBL/GenBank/DDBJ whole genome shotgun (WGS) entry which is preliminary data.</text>
</comment>
<feature type="chain" id="PRO_5035271156" evidence="1">
    <location>
        <begin position="23"/>
        <end position="306"/>
    </location>
</feature>
<organism evidence="2 3">
    <name type="scientific">Cysteiniphilum litorale</name>
    <dbReference type="NCBI Taxonomy" id="2056700"/>
    <lineage>
        <taxon>Bacteria</taxon>
        <taxon>Pseudomonadati</taxon>
        <taxon>Pseudomonadota</taxon>
        <taxon>Gammaproteobacteria</taxon>
        <taxon>Thiotrichales</taxon>
        <taxon>Fastidiosibacteraceae</taxon>
        <taxon>Cysteiniphilum</taxon>
    </lineage>
</organism>
<reference evidence="2" key="1">
    <citation type="journal article" date="2014" name="Int. J. Syst. Evol. Microbiol.">
        <title>Complete genome sequence of Corynebacterium casei LMG S-19264T (=DSM 44701T), isolated from a smear-ripened cheese.</title>
        <authorList>
            <consortium name="US DOE Joint Genome Institute (JGI-PGF)"/>
            <person name="Walter F."/>
            <person name="Albersmeier A."/>
            <person name="Kalinowski J."/>
            <person name="Ruckert C."/>
        </authorList>
    </citation>
    <scope>NUCLEOTIDE SEQUENCE</scope>
    <source>
        <strain evidence="2">CGMCC 1.15758</strain>
    </source>
</reference>
<dbReference type="Proteomes" id="UP000636949">
    <property type="component" value="Unassembled WGS sequence"/>
</dbReference>
<evidence type="ECO:0000313" key="3">
    <source>
        <dbReference type="Proteomes" id="UP000636949"/>
    </source>
</evidence>
<keyword evidence="3" id="KW-1185">Reference proteome</keyword>
<keyword evidence="1" id="KW-0732">Signal</keyword>
<dbReference type="OrthoDB" id="8594334at2"/>
<evidence type="ECO:0000313" key="2">
    <source>
        <dbReference type="EMBL" id="GGG07727.1"/>
    </source>
</evidence>
<gene>
    <name evidence="2" type="ORF">GCM10010995_26580</name>
</gene>
<dbReference type="RefSeq" id="WP_117003991.1">
    <property type="nucleotide sequence ID" value="NZ_BMJS01000057.1"/>
</dbReference>
<dbReference type="AlphaFoldDB" id="A0A8J2Z6P2"/>
<feature type="signal peptide" evidence="1">
    <location>
        <begin position="1"/>
        <end position="22"/>
    </location>
</feature>
<accession>A0A8J2Z6P2</accession>
<reference evidence="2" key="2">
    <citation type="submission" date="2020-09" db="EMBL/GenBank/DDBJ databases">
        <authorList>
            <person name="Sun Q."/>
            <person name="Zhou Y."/>
        </authorList>
    </citation>
    <scope>NUCLEOTIDE SEQUENCE</scope>
    <source>
        <strain evidence="2">CGMCC 1.15758</strain>
    </source>
</reference>
<sequence>MNKTKKIILLSAASLLCLNAYADNNTPLESTISFSKSSEVIVKSDTALVNIIVNATALQGDNTIIQKAAIQNLSGVLPKIDWKVVDYKETQADSGAQNIRLVIQARLTSEEIKILQKELKNNNSNNSRFKVEVVNFDPTPEMLDQAKDNTMISMYQSIEQYVNDFNSKTNSHYFIRSVSYSINESAIEPRAVMYTKMNMLADAAPSNSDNLSVSKKMIMSAYVTLAQKDNDYSTTKDVNMKTTEVLPPAYLQVPGFKQCLQTVDKGTWTAWCMPTAQPQGCSDSSWKALSDLKAQGKLNGMDDCAN</sequence>
<dbReference type="EMBL" id="BMJS01000057">
    <property type="protein sequence ID" value="GGG07727.1"/>
    <property type="molecule type" value="Genomic_DNA"/>
</dbReference>
<name>A0A8J2Z6P2_9GAMM</name>
<evidence type="ECO:0000256" key="1">
    <source>
        <dbReference type="SAM" id="SignalP"/>
    </source>
</evidence>
<proteinExistence type="predicted"/>